<organism evidence="4 5">
    <name type="scientific">Labeo rohita</name>
    <name type="common">Indian major carp</name>
    <name type="synonym">Cyprinus rohita</name>
    <dbReference type="NCBI Taxonomy" id="84645"/>
    <lineage>
        <taxon>Eukaryota</taxon>
        <taxon>Metazoa</taxon>
        <taxon>Chordata</taxon>
        <taxon>Craniata</taxon>
        <taxon>Vertebrata</taxon>
        <taxon>Euteleostomi</taxon>
        <taxon>Actinopterygii</taxon>
        <taxon>Neopterygii</taxon>
        <taxon>Teleostei</taxon>
        <taxon>Ostariophysi</taxon>
        <taxon>Cypriniformes</taxon>
        <taxon>Cyprinidae</taxon>
        <taxon>Labeoninae</taxon>
        <taxon>Labeonini</taxon>
        <taxon>Labeo</taxon>
    </lineage>
</organism>
<keyword evidence="2" id="KW-0472">Membrane</keyword>
<dbReference type="PANTHER" id="PTHR16675:SF191">
    <property type="entry name" value="CLASS I HISTOCOMPATIBILITY ANTIGEN, F10 ALPHA CHAIN-LIKE-RELATED"/>
    <property type="match status" value="1"/>
</dbReference>
<dbReference type="Proteomes" id="UP000830375">
    <property type="component" value="Unassembled WGS sequence"/>
</dbReference>
<reference evidence="4 5" key="1">
    <citation type="submission" date="2022-01" db="EMBL/GenBank/DDBJ databases">
        <title>A high-quality chromosome-level genome assembly of rohu carp, Labeo rohita.</title>
        <authorList>
            <person name="Arick M.A. II"/>
            <person name="Hsu C.-Y."/>
            <person name="Magbanua Z."/>
            <person name="Pechanova O."/>
            <person name="Grover C."/>
            <person name="Miller E."/>
            <person name="Thrash A."/>
            <person name="Ezzel L."/>
            <person name="Alam S."/>
            <person name="Benzie J."/>
            <person name="Hamilton M."/>
            <person name="Karsi A."/>
            <person name="Lawrence M.L."/>
            <person name="Peterson D.G."/>
        </authorList>
    </citation>
    <scope>NUCLEOTIDE SEQUENCE [LARGE SCALE GENOMIC DNA]</scope>
    <source>
        <strain evidence="5">BAU-BD-2019</strain>
        <tissue evidence="4">Blood</tissue>
    </source>
</reference>
<dbReference type="InterPro" id="IPR050208">
    <property type="entry name" value="MHC_class-I_related"/>
</dbReference>
<dbReference type="InterPro" id="IPR013783">
    <property type="entry name" value="Ig-like_fold"/>
</dbReference>
<gene>
    <name evidence="4" type="ORF">H4Q32_007135</name>
</gene>
<dbReference type="Gene3D" id="3.30.500.10">
    <property type="entry name" value="MHC class I-like antigen recognition-like"/>
    <property type="match status" value="2"/>
</dbReference>
<evidence type="ECO:0000313" key="4">
    <source>
        <dbReference type="EMBL" id="KAI2661519.1"/>
    </source>
</evidence>
<comment type="caution">
    <text evidence="4">The sequence shown here is derived from an EMBL/GenBank/DDBJ whole genome shotgun (WGS) entry which is preliminary data.</text>
</comment>
<dbReference type="SUPFAM" id="SSF54452">
    <property type="entry name" value="MHC antigen-recognition domain"/>
    <property type="match status" value="2"/>
</dbReference>
<dbReference type="InterPro" id="IPR011162">
    <property type="entry name" value="MHC_I/II-like_Ag-recog"/>
</dbReference>
<feature type="domain" description="Ig-like" evidence="3">
    <location>
        <begin position="183"/>
        <end position="276"/>
    </location>
</feature>
<dbReference type="Pfam" id="PF07654">
    <property type="entry name" value="C1-set"/>
    <property type="match status" value="1"/>
</dbReference>
<feature type="transmembrane region" description="Helical" evidence="2">
    <location>
        <begin position="290"/>
        <end position="314"/>
    </location>
</feature>
<keyword evidence="5" id="KW-1185">Reference proteome</keyword>
<keyword evidence="2" id="KW-0812">Transmembrane</keyword>
<keyword evidence="1" id="KW-0325">Glycoprotein</keyword>
<dbReference type="CDD" id="cd21029">
    <property type="entry name" value="IgC1_CD1"/>
    <property type="match status" value="1"/>
</dbReference>
<accession>A0ABQ8MF88</accession>
<protein>
    <submittedName>
        <fullName evidence="4">DLA class I histocompatibility antigen, A9/A9 alpha chain</fullName>
    </submittedName>
</protein>
<dbReference type="InterPro" id="IPR037055">
    <property type="entry name" value="MHC_I-like_Ag-recog_sf"/>
</dbReference>
<proteinExistence type="predicted"/>
<sequence length="654" mass="75590">MGWGSHSLMVFATYITGPTQFPEFTLVLMLDDVQVMYYDSISMKAVHRSQSNSSDYSGVSIFSEIYDLMKFRISYLKDHQNCTDGKCNHINFITSNQTCNIKRLNMFLSLDAFNGQNTEEFTFDVVKRTMQINLPWMRIKGMGQMEWLHVKFLYEHVYHPVCMKVLRTFLEKEKNTVMRKVKPKVRLFRKPLTDSQGLQISCLATGFYPRHINLTLFRDGQPVDDDQITGGEILPNGDGTYQMRKSLLIGEKELREEHKYNCTMKHLSLDNKLDISFDEDLEKSDFGSSALSIIISALAFFCVAVLIITALIIWRKRRTAGKCQVLILNLFTKKQPSKAKNRLQYFTSKWIFTYFNFRTRNNMKDESIYGPGTQSCYRTLFPAITDSDRPCKFSLSDGQTPFPEFSVVVMLDYVQIVYYDSVTWSVIHCSPSDSKYQNKEKSDADVVFLGFYNTMKDRARWDAFNGQEIGEYTFDTEKNDIQTKIIWEPWGQITRLHIKIMCENIYQPICIKALRRYLHIKKNSVMRKVKPRVRLMRKMLPDSQGFQISCLATGFYPCHINLTLFRDGGEILPNGDGTYQMRKSLVISEDELRSSTQSVVVSVLVLMCVAVLIITALIIWRKRRAAGQGSEKSQSDYSLTPCLTNMYVHSSDSI</sequence>
<dbReference type="InterPro" id="IPR003597">
    <property type="entry name" value="Ig_C1-set"/>
</dbReference>
<keyword evidence="2" id="KW-1133">Transmembrane helix</keyword>
<evidence type="ECO:0000259" key="3">
    <source>
        <dbReference type="PROSITE" id="PS50835"/>
    </source>
</evidence>
<evidence type="ECO:0000313" key="5">
    <source>
        <dbReference type="Proteomes" id="UP000830375"/>
    </source>
</evidence>
<dbReference type="EMBL" id="JACTAM010000008">
    <property type="protein sequence ID" value="KAI2661519.1"/>
    <property type="molecule type" value="Genomic_DNA"/>
</dbReference>
<evidence type="ECO:0000256" key="1">
    <source>
        <dbReference type="ARBA" id="ARBA00023180"/>
    </source>
</evidence>
<dbReference type="Gene3D" id="2.60.40.10">
    <property type="entry name" value="Immunoglobulins"/>
    <property type="match status" value="2"/>
</dbReference>
<dbReference type="PANTHER" id="PTHR16675">
    <property type="entry name" value="MHC CLASS I-RELATED"/>
    <property type="match status" value="1"/>
</dbReference>
<dbReference type="SMART" id="SM00407">
    <property type="entry name" value="IGc1"/>
    <property type="match status" value="2"/>
</dbReference>
<evidence type="ECO:0000256" key="2">
    <source>
        <dbReference type="SAM" id="Phobius"/>
    </source>
</evidence>
<dbReference type="PROSITE" id="PS50835">
    <property type="entry name" value="IG_LIKE"/>
    <property type="match status" value="1"/>
</dbReference>
<feature type="transmembrane region" description="Helical" evidence="2">
    <location>
        <begin position="599"/>
        <end position="620"/>
    </location>
</feature>
<dbReference type="SUPFAM" id="SSF48726">
    <property type="entry name" value="Immunoglobulin"/>
    <property type="match status" value="2"/>
</dbReference>
<dbReference type="InterPro" id="IPR007110">
    <property type="entry name" value="Ig-like_dom"/>
</dbReference>
<dbReference type="InterPro" id="IPR036179">
    <property type="entry name" value="Ig-like_dom_sf"/>
</dbReference>
<name>A0ABQ8MF88_LABRO</name>